<feature type="region of interest" description="Disordered" evidence="1">
    <location>
        <begin position="92"/>
        <end position="113"/>
    </location>
</feature>
<name>A0A2C6LE18_9APIC</name>
<feature type="compositionally biased region" description="Basic and acidic residues" evidence="1">
    <location>
        <begin position="95"/>
        <end position="113"/>
    </location>
</feature>
<dbReference type="InterPro" id="IPR058917">
    <property type="entry name" value="RESC6_dom"/>
</dbReference>
<organism evidence="3 4">
    <name type="scientific">Cystoisospora suis</name>
    <dbReference type="NCBI Taxonomy" id="483139"/>
    <lineage>
        <taxon>Eukaryota</taxon>
        <taxon>Sar</taxon>
        <taxon>Alveolata</taxon>
        <taxon>Apicomplexa</taxon>
        <taxon>Conoidasida</taxon>
        <taxon>Coccidia</taxon>
        <taxon>Eucoccidiorida</taxon>
        <taxon>Eimeriorina</taxon>
        <taxon>Sarcocystidae</taxon>
        <taxon>Cystoisospora</taxon>
    </lineage>
</organism>
<gene>
    <name evidence="3" type="ORF">CSUI_000833</name>
</gene>
<evidence type="ECO:0000313" key="3">
    <source>
        <dbReference type="EMBL" id="PHJ25318.1"/>
    </source>
</evidence>
<dbReference type="Pfam" id="PF26188">
    <property type="entry name" value="RESC6"/>
    <property type="match status" value="1"/>
</dbReference>
<dbReference type="RefSeq" id="XP_067926990.1">
    <property type="nucleotide sequence ID" value="XM_068061040.1"/>
</dbReference>
<dbReference type="EMBL" id="MIGC01000312">
    <property type="protein sequence ID" value="PHJ25318.1"/>
    <property type="molecule type" value="Genomic_DNA"/>
</dbReference>
<evidence type="ECO:0000259" key="2">
    <source>
        <dbReference type="Pfam" id="PF26188"/>
    </source>
</evidence>
<accession>A0A2C6LE18</accession>
<keyword evidence="4" id="KW-1185">Reference proteome</keyword>
<reference evidence="3 4" key="1">
    <citation type="journal article" date="2017" name="Int. J. Parasitol.">
        <title>The genome of the protozoan parasite Cystoisospora suis and a reverse vaccinology approach to identify vaccine candidates.</title>
        <authorList>
            <person name="Palmieri N."/>
            <person name="Shrestha A."/>
            <person name="Ruttkowski B."/>
            <person name="Beck T."/>
            <person name="Vogl C."/>
            <person name="Tomley F."/>
            <person name="Blake D.P."/>
            <person name="Joachim A."/>
        </authorList>
    </citation>
    <scope>NUCLEOTIDE SEQUENCE [LARGE SCALE GENOMIC DNA]</scope>
    <source>
        <strain evidence="3 4">Wien I</strain>
    </source>
</reference>
<evidence type="ECO:0000256" key="1">
    <source>
        <dbReference type="SAM" id="MobiDB-lite"/>
    </source>
</evidence>
<comment type="caution">
    <text evidence="3">The sequence shown here is derived from an EMBL/GenBank/DDBJ whole genome shotgun (WGS) entry which is preliminary data.</text>
</comment>
<dbReference type="VEuPathDB" id="ToxoDB:CSUI_000833"/>
<proteinExistence type="predicted"/>
<evidence type="ECO:0000313" key="4">
    <source>
        <dbReference type="Proteomes" id="UP000221165"/>
    </source>
</evidence>
<dbReference type="OrthoDB" id="330979at2759"/>
<dbReference type="AlphaFoldDB" id="A0A2C6LE18"/>
<sequence>MRSAQHLASYLRQFFKITRTVQETGWSYVSVMHRLADDAHSMSCKDIRNACAAIASFRKARAAESHAVVPTTTHDDGLSRLWRERDSPLLGVADGEARTQDREGGRDSSPPRELEKAIWKAEEDAVEAMVKQAATQIDTADLRSACRLLALFAFFFRVFHLPFYASFSLKFSQQHLRASSQELADVAHAFGSLCLKDANLFESIAVASSSILSTFSATHLSRLLLSFALVGLSCEALFIDAAPHIVRLSSRFSPDELCHVAFAHARFRIHNPQVLAMLSERLPVAIPALRPRQLAELVISARQLKLLLSPETQASLAERLYLPALDWELLAASLMAVAPLKAVPHSFWQEAAGECLQRLLCLQIANSTETRRVESRDSSEPAVDKDAAMSRQVSSPDICSLDSELSTVVTPENCLMETDNVKDFSADYYFSRLIQPVPPTTGALVDLCACFSRLYATPSSSSNEAPADLQASLALVVSALAGTLCSPLSSLSSPSNFRQGDESYVTTPEILPIAPVKNLQPVEVARLYKALRGIRSALDIEQQSERASDDGRREGPLAVHGDPALLTLSSTEKHADRRDMCASNINRESTGLKADEHNKEVYSSAAYGDAAAVEDTLQGPAGIHSQMNLGGNARDDVSKVDEQGTKEMNIGCQVGRRTSAASRVVGDEIGASTLVQVQQSRSDEKPTGNLVKEKEARMNVTGVKPNPSSPLASHRDIKARNLLDHWVTGVIFRTVLVIQDSLQQLNEGLGDTAARLPSTTQERILEKVSQAAASLTSPEGQRRNLMTLESGLLARFSQLGPDTFTLSQLLAVVYSLVCFHPPLLPVHAARSLSQRGDDGEDDVSMETRVSRMRLQRHRLRASRSWRAPRKSLSLRTSREDDKDGITPLTDRMVSSEDREMHFMKEACQRLAETLCFIQKRDSQREDEPAPALQHLNLVQQYVVRTYIASQYPSMRLWPLRLEHRNGAAGTSTFPLHQSHGGAPSRPGLSFASAAVISEVETHLEAEGIEIHTSFVEGPFTLLAVESDRPIAYVFLCPSFYQRRPSASSDSPQVLKLKQGASSSPGIETSGFSDSSYVVAKPTETGVDTRTMALSKRRLPEAALSSSSFVLCSEVGAALRCLQLREWDLVCLPFFLWRQLPTSEERKKFLLNQRALCLALQNSRPPLSG</sequence>
<dbReference type="GeneID" id="94424251"/>
<protein>
    <recommendedName>
        <fullName evidence="2">RNA-editing substrate-binding complex 6 protein domain-containing protein</fullName>
    </recommendedName>
</protein>
<feature type="domain" description="RNA-editing substrate-binding complex 6 protein" evidence="2">
    <location>
        <begin position="178"/>
        <end position="299"/>
    </location>
</feature>
<dbReference type="Proteomes" id="UP000221165">
    <property type="component" value="Unassembled WGS sequence"/>
</dbReference>